<dbReference type="PANTHER" id="PTHR33375:SF8">
    <property type="entry name" value="NUCLEOID OCCLUSION PROTEIN"/>
    <property type="match status" value="1"/>
</dbReference>
<dbReference type="HOGENOM" id="CLU_023853_0_1_9"/>
<dbReference type="Pfam" id="PF02195">
    <property type="entry name" value="ParB_N"/>
    <property type="match status" value="1"/>
</dbReference>
<dbReference type="InterPro" id="IPR004437">
    <property type="entry name" value="ParB/RepB/Spo0J"/>
</dbReference>
<protein>
    <submittedName>
        <fullName evidence="9">ParB-like partition protein</fullName>
    </submittedName>
</protein>
<dbReference type="GO" id="GO:0045881">
    <property type="term" value="P:positive regulation of sporulation resulting in formation of a cellular spore"/>
    <property type="evidence" value="ECO:0007669"/>
    <property type="project" value="TreeGrafter"/>
</dbReference>
<dbReference type="NCBIfam" id="TIGR04285">
    <property type="entry name" value="nucleoid_noc"/>
    <property type="match status" value="1"/>
</dbReference>
<name>D5WXS4_KYRT2</name>
<dbReference type="InterPro" id="IPR003115">
    <property type="entry name" value="ParB_N"/>
</dbReference>
<proteinExistence type="inferred from homology"/>
<keyword evidence="7" id="KW-0131">Cell cycle</keyword>
<keyword evidence="4" id="KW-0132">Cell division</keyword>
<dbReference type="InterPro" id="IPR041468">
    <property type="entry name" value="HTH_ParB/Spo0J"/>
</dbReference>
<dbReference type="GO" id="GO:0003677">
    <property type="term" value="F:DNA binding"/>
    <property type="evidence" value="ECO:0007669"/>
    <property type="project" value="UniProtKB-KW"/>
</dbReference>
<organism evidence="9 10">
    <name type="scientific">Kyrpidia tusciae (strain DSM 2912 / NBRC 15312 / T2)</name>
    <name type="common">Bacillus tusciae</name>
    <dbReference type="NCBI Taxonomy" id="562970"/>
    <lineage>
        <taxon>Bacteria</taxon>
        <taxon>Bacillati</taxon>
        <taxon>Bacillota</taxon>
        <taxon>Bacilli</taxon>
        <taxon>Bacillales</taxon>
        <taxon>Alicyclobacillaceae</taxon>
        <taxon>Kyrpidia</taxon>
    </lineage>
</organism>
<keyword evidence="5" id="KW-0238">DNA-binding</keyword>
<dbReference type="OrthoDB" id="9802051at2"/>
<comment type="subcellular location">
    <subcellularLocation>
        <location evidence="1">Cytoplasm</location>
        <location evidence="1">Nucleoid</location>
    </subcellularLocation>
</comment>
<dbReference type="GO" id="GO:0005694">
    <property type="term" value="C:chromosome"/>
    <property type="evidence" value="ECO:0007669"/>
    <property type="project" value="TreeGrafter"/>
</dbReference>
<evidence type="ECO:0000313" key="10">
    <source>
        <dbReference type="Proteomes" id="UP000002368"/>
    </source>
</evidence>
<dbReference type="STRING" id="562970.Btus_3316"/>
<keyword evidence="10" id="KW-1185">Reference proteome</keyword>
<dbReference type="InterPro" id="IPR036086">
    <property type="entry name" value="ParB/Sulfiredoxin_sf"/>
</dbReference>
<dbReference type="KEGG" id="bts:Btus_3316"/>
<keyword evidence="6" id="KW-0717">Septation</keyword>
<dbReference type="Gene3D" id="3.90.1530.30">
    <property type="match status" value="1"/>
</dbReference>
<evidence type="ECO:0000256" key="1">
    <source>
        <dbReference type="ARBA" id="ARBA00004453"/>
    </source>
</evidence>
<dbReference type="AlphaFoldDB" id="D5WXS4"/>
<dbReference type="FunFam" id="3.90.1530.30:FF:000001">
    <property type="entry name" value="Chromosome partitioning protein ParB"/>
    <property type="match status" value="1"/>
</dbReference>
<dbReference type="GO" id="GO:0000917">
    <property type="term" value="P:division septum assembly"/>
    <property type="evidence" value="ECO:0007669"/>
    <property type="project" value="UniProtKB-KW"/>
</dbReference>
<dbReference type="RefSeq" id="WP_013077202.1">
    <property type="nucleotide sequence ID" value="NC_014098.1"/>
</dbReference>
<evidence type="ECO:0000256" key="4">
    <source>
        <dbReference type="ARBA" id="ARBA00022618"/>
    </source>
</evidence>
<evidence type="ECO:0000256" key="5">
    <source>
        <dbReference type="ARBA" id="ARBA00023125"/>
    </source>
</evidence>
<sequence length="284" mass="31950">MGKDPWIRFFHAGEREPDGKEAGEQVREIAIELIVPSPYQPRVAFDEQGLEELSRTIRTHGMIQPLVVREKDGKYELIAGERRLRAAKRIGMITVPAIVRAMSDSQAATAALIENLQRESLSPVEEAWAYRQLMELHGLTQESLAQRLGRGQSTIANKLRLLQLPEAVQAALMDRTISERHARALLALSDGETQLKVLSEIVSNEWSVKQTEVRIKQLLEAGVKKPRSRRTGISKDVRIALNTIRQSIDMIQKSGVPVEAKEEDGEEFYEFIIRVPKRSAKQGG</sequence>
<feature type="domain" description="ParB-like N-terminal" evidence="8">
    <location>
        <begin position="27"/>
        <end position="116"/>
    </location>
</feature>
<dbReference type="NCBIfam" id="TIGR00180">
    <property type="entry name" value="parB_part"/>
    <property type="match status" value="1"/>
</dbReference>
<reference evidence="9 10" key="1">
    <citation type="journal article" date="2011" name="Stand. Genomic Sci.">
        <title>Complete genome sequence of the thermophilic, hydrogen-oxidizing Bacillus tusciae type strain (T2) and reclassification in the new genus, Kyrpidia gen. nov. as Kyrpidia tusciae comb. nov. and emendation of the family Alicyclobacillaceae da Costa and Rainey, 2010.</title>
        <authorList>
            <person name="Klenk H.P."/>
            <person name="Lapidus A."/>
            <person name="Chertkov O."/>
            <person name="Copeland A."/>
            <person name="Del Rio T.G."/>
            <person name="Nolan M."/>
            <person name="Lucas S."/>
            <person name="Chen F."/>
            <person name="Tice H."/>
            <person name="Cheng J.F."/>
            <person name="Han C."/>
            <person name="Bruce D."/>
            <person name="Goodwin L."/>
            <person name="Pitluck S."/>
            <person name="Pati A."/>
            <person name="Ivanova N."/>
            <person name="Mavromatis K."/>
            <person name="Daum C."/>
            <person name="Chen A."/>
            <person name="Palaniappan K."/>
            <person name="Chang Y.J."/>
            <person name="Land M."/>
            <person name="Hauser L."/>
            <person name="Jeffries C.D."/>
            <person name="Detter J.C."/>
            <person name="Rohde M."/>
            <person name="Abt B."/>
            <person name="Pukall R."/>
            <person name="Goker M."/>
            <person name="Bristow J."/>
            <person name="Markowitz V."/>
            <person name="Hugenholtz P."/>
            <person name="Eisen J.A."/>
        </authorList>
    </citation>
    <scope>NUCLEOTIDE SEQUENCE [LARGE SCALE GENOMIC DNA]</scope>
    <source>
        <strain evidence="9 10">DSM 2912</strain>
    </source>
</reference>
<dbReference type="GO" id="GO:0009295">
    <property type="term" value="C:nucleoid"/>
    <property type="evidence" value="ECO:0007669"/>
    <property type="project" value="UniProtKB-SubCell"/>
</dbReference>
<dbReference type="Pfam" id="PF17762">
    <property type="entry name" value="HTH_ParB"/>
    <property type="match status" value="1"/>
</dbReference>
<evidence type="ECO:0000256" key="3">
    <source>
        <dbReference type="ARBA" id="ARBA00022490"/>
    </source>
</evidence>
<dbReference type="eggNOG" id="COG1475">
    <property type="taxonomic scope" value="Bacteria"/>
</dbReference>
<dbReference type="SUPFAM" id="SSF110849">
    <property type="entry name" value="ParB/Sulfiredoxin"/>
    <property type="match status" value="1"/>
</dbReference>
<evidence type="ECO:0000256" key="7">
    <source>
        <dbReference type="ARBA" id="ARBA00023306"/>
    </source>
</evidence>
<evidence type="ECO:0000313" key="9">
    <source>
        <dbReference type="EMBL" id="ADG07923.1"/>
    </source>
</evidence>
<keyword evidence="3" id="KW-0963">Cytoplasm</keyword>
<dbReference type="SUPFAM" id="SSF109709">
    <property type="entry name" value="KorB DNA-binding domain-like"/>
    <property type="match status" value="1"/>
</dbReference>
<dbReference type="Proteomes" id="UP000002368">
    <property type="component" value="Chromosome"/>
</dbReference>
<dbReference type="InterPro" id="IPR050336">
    <property type="entry name" value="Chromosome_partition/occlusion"/>
</dbReference>
<comment type="similarity">
    <text evidence="2">Belongs to the ParB family.</text>
</comment>
<gene>
    <name evidence="9" type="ordered locus">Btus_3316</name>
</gene>
<dbReference type="SMART" id="SM00470">
    <property type="entry name" value="ParB"/>
    <property type="match status" value="1"/>
</dbReference>
<accession>D5WXS4</accession>
<dbReference type="PANTHER" id="PTHR33375">
    <property type="entry name" value="CHROMOSOME-PARTITIONING PROTEIN PARB-RELATED"/>
    <property type="match status" value="1"/>
</dbReference>
<dbReference type="CDD" id="cd16393">
    <property type="entry name" value="SPO0J_N"/>
    <property type="match status" value="1"/>
</dbReference>
<dbReference type="FunFam" id="1.10.10.2830:FF:000001">
    <property type="entry name" value="Chromosome partitioning protein ParB"/>
    <property type="match status" value="1"/>
</dbReference>
<dbReference type="EMBL" id="CP002017">
    <property type="protein sequence ID" value="ADG07923.1"/>
    <property type="molecule type" value="Genomic_DNA"/>
</dbReference>
<evidence type="ECO:0000259" key="8">
    <source>
        <dbReference type="SMART" id="SM00470"/>
    </source>
</evidence>
<dbReference type="Gene3D" id="1.10.10.2830">
    <property type="match status" value="1"/>
</dbReference>
<evidence type="ECO:0000256" key="2">
    <source>
        <dbReference type="ARBA" id="ARBA00006295"/>
    </source>
</evidence>
<dbReference type="GO" id="GO:0007059">
    <property type="term" value="P:chromosome segregation"/>
    <property type="evidence" value="ECO:0007669"/>
    <property type="project" value="TreeGrafter"/>
</dbReference>
<dbReference type="InterPro" id="IPR023705">
    <property type="entry name" value="Nucleoid_occlusion_protein"/>
</dbReference>
<evidence type="ECO:0000256" key="6">
    <source>
        <dbReference type="ARBA" id="ARBA00023210"/>
    </source>
</evidence>